<organism evidence="1 2">
    <name type="scientific">Entomophthora muscae</name>
    <dbReference type="NCBI Taxonomy" id="34485"/>
    <lineage>
        <taxon>Eukaryota</taxon>
        <taxon>Fungi</taxon>
        <taxon>Fungi incertae sedis</taxon>
        <taxon>Zoopagomycota</taxon>
        <taxon>Entomophthoromycotina</taxon>
        <taxon>Entomophthoromycetes</taxon>
        <taxon>Entomophthorales</taxon>
        <taxon>Entomophthoraceae</taxon>
        <taxon>Entomophthora</taxon>
    </lineage>
</organism>
<evidence type="ECO:0000313" key="1">
    <source>
        <dbReference type="EMBL" id="KAJ9071841.1"/>
    </source>
</evidence>
<dbReference type="Proteomes" id="UP001165960">
    <property type="component" value="Unassembled WGS sequence"/>
</dbReference>
<reference evidence="1" key="1">
    <citation type="submission" date="2022-04" db="EMBL/GenBank/DDBJ databases">
        <title>Genome of the entomopathogenic fungus Entomophthora muscae.</title>
        <authorList>
            <person name="Elya C."/>
            <person name="Lovett B.R."/>
            <person name="Lee E."/>
            <person name="Macias A.M."/>
            <person name="Hajek A.E."/>
            <person name="De Bivort B.L."/>
            <person name="Kasson M.T."/>
            <person name="De Fine Licht H.H."/>
            <person name="Stajich J.E."/>
        </authorList>
    </citation>
    <scope>NUCLEOTIDE SEQUENCE</scope>
    <source>
        <strain evidence="1">Berkeley</strain>
    </source>
</reference>
<comment type="caution">
    <text evidence="1">The sequence shown here is derived from an EMBL/GenBank/DDBJ whole genome shotgun (WGS) entry which is preliminary data.</text>
</comment>
<accession>A0ACC2TBK8</accession>
<proteinExistence type="predicted"/>
<name>A0ACC2TBK8_9FUNG</name>
<evidence type="ECO:0000313" key="2">
    <source>
        <dbReference type="Proteomes" id="UP001165960"/>
    </source>
</evidence>
<dbReference type="EMBL" id="QTSX02003097">
    <property type="protein sequence ID" value="KAJ9071841.1"/>
    <property type="molecule type" value="Genomic_DNA"/>
</dbReference>
<sequence length="246" mass="27651">MKVSLLILGFVGWCGAWVDGEQEFFAPDPYGLPMITKSFVGRLNISQGFSLGSNMFWSDNLHHQNAFNLANFPPKLPEASIGGEKARPIMCTLEHEDIYADVEKSIHLSDFEYCPPHYECPITIPTALLSKQTISTCFKDKQWLEKLMSPFNQIRNPSITYNVHGSGIWSIYYKPIALTVKGVISETVTLTLTTISTPFIATFPVARNNLPLFLIIQETKCYFHKANGTTNFKGIPDSKCLFNKSK</sequence>
<gene>
    <name evidence="1" type="ORF">DSO57_1033120</name>
</gene>
<keyword evidence="2" id="KW-1185">Reference proteome</keyword>
<protein>
    <submittedName>
        <fullName evidence="1">Uncharacterized protein</fullName>
    </submittedName>
</protein>